<dbReference type="RefSeq" id="WP_111733314.1">
    <property type="nucleotide sequence ID" value="NZ_CP037900.1"/>
</dbReference>
<reference evidence="1 2" key="1">
    <citation type="submission" date="2019-03" db="EMBL/GenBank/DDBJ databases">
        <title>Comparative insights into the high quality Complete genome sequence of highly metal resistant Cupriavidus metallidurans strain BS1 isolated from a gold-copper mine.</title>
        <authorList>
            <person name="Mazhar H.S."/>
            <person name="Rensing C."/>
        </authorList>
    </citation>
    <scope>NUCLEOTIDE SEQUENCE [LARGE SCALE GENOMIC DNA]</scope>
    <source>
        <strain evidence="1 2">BS1</strain>
    </source>
</reference>
<gene>
    <name evidence="1" type="ORF">DDF84_006165</name>
</gene>
<dbReference type="OrthoDB" id="9155936at2"/>
<organism evidence="1 2">
    <name type="scientific">Cupriavidus metallidurans</name>
    <dbReference type="NCBI Taxonomy" id="119219"/>
    <lineage>
        <taxon>Bacteria</taxon>
        <taxon>Pseudomonadati</taxon>
        <taxon>Pseudomonadota</taxon>
        <taxon>Betaproteobacteria</taxon>
        <taxon>Burkholderiales</taxon>
        <taxon>Burkholderiaceae</taxon>
        <taxon>Cupriavidus</taxon>
    </lineage>
</organism>
<dbReference type="EMBL" id="CP037900">
    <property type="protein sequence ID" value="QBP09369.1"/>
    <property type="molecule type" value="Genomic_DNA"/>
</dbReference>
<protein>
    <submittedName>
        <fullName evidence="1">Uncharacterized protein</fullName>
    </submittedName>
</protein>
<evidence type="ECO:0000313" key="2">
    <source>
        <dbReference type="Proteomes" id="UP000253772"/>
    </source>
</evidence>
<dbReference type="AlphaFoldDB" id="A0A482IQH4"/>
<name>A0A482IQH4_9BURK</name>
<proteinExistence type="predicted"/>
<accession>A0A482IQH4</accession>
<sequence>MSDGVYIRQGKSSALNIAAAAVVATVPKDFALAQCRLVRVQVLVAGTAGGAAYDSASVTGNTVANQVGAWPNAVGSYLIDMPCLAGICIIPGAGQTVAVSYD</sequence>
<evidence type="ECO:0000313" key="1">
    <source>
        <dbReference type="EMBL" id="QBP09369.1"/>
    </source>
</evidence>
<dbReference type="Proteomes" id="UP000253772">
    <property type="component" value="Chromosome c1"/>
</dbReference>